<evidence type="ECO:0000256" key="7">
    <source>
        <dbReference type="SAM" id="MobiDB-lite"/>
    </source>
</evidence>
<dbReference type="PANTHER" id="PTHR43811:SF19">
    <property type="entry name" value="39 KDA FK506-BINDING NUCLEAR PROTEIN"/>
    <property type="match status" value="1"/>
</dbReference>
<accession>A0ABP5AAV3</accession>
<comment type="caution">
    <text evidence="10">The sequence shown here is derived from an EMBL/GenBank/DDBJ whole genome shotgun (WGS) entry which is preliminary data.</text>
</comment>
<feature type="compositionally biased region" description="Gly residues" evidence="7">
    <location>
        <begin position="360"/>
        <end position="377"/>
    </location>
</feature>
<feature type="region of interest" description="Disordered" evidence="7">
    <location>
        <begin position="244"/>
        <end position="269"/>
    </location>
</feature>
<dbReference type="InterPro" id="IPR046357">
    <property type="entry name" value="PPIase_dom_sf"/>
</dbReference>
<evidence type="ECO:0000256" key="2">
    <source>
        <dbReference type="ARBA" id="ARBA00006577"/>
    </source>
</evidence>
<comment type="catalytic activity">
    <reaction evidence="1 6">
        <text>[protein]-peptidylproline (omega=180) = [protein]-peptidylproline (omega=0)</text>
        <dbReference type="Rhea" id="RHEA:16237"/>
        <dbReference type="Rhea" id="RHEA-COMP:10747"/>
        <dbReference type="Rhea" id="RHEA-COMP:10748"/>
        <dbReference type="ChEBI" id="CHEBI:83833"/>
        <dbReference type="ChEBI" id="CHEBI:83834"/>
        <dbReference type="EC" id="5.2.1.8"/>
    </reaction>
</comment>
<dbReference type="PROSITE" id="PS50059">
    <property type="entry name" value="FKBP_PPIASE"/>
    <property type="match status" value="2"/>
</dbReference>
<dbReference type="Gene3D" id="3.10.50.40">
    <property type="match status" value="1"/>
</dbReference>
<organism evidence="10 11">
    <name type="scientific">Nocardioides lentus</name>
    <dbReference type="NCBI Taxonomy" id="338077"/>
    <lineage>
        <taxon>Bacteria</taxon>
        <taxon>Bacillati</taxon>
        <taxon>Actinomycetota</taxon>
        <taxon>Actinomycetes</taxon>
        <taxon>Propionibacteriales</taxon>
        <taxon>Nocardioidaceae</taxon>
        <taxon>Nocardioides</taxon>
    </lineage>
</organism>
<evidence type="ECO:0000256" key="8">
    <source>
        <dbReference type="SAM" id="SignalP"/>
    </source>
</evidence>
<evidence type="ECO:0000256" key="5">
    <source>
        <dbReference type="ARBA" id="ARBA00023235"/>
    </source>
</evidence>
<evidence type="ECO:0000256" key="6">
    <source>
        <dbReference type="PROSITE-ProRule" id="PRU00277"/>
    </source>
</evidence>
<dbReference type="EC" id="5.2.1.8" evidence="3 6"/>
<dbReference type="SUPFAM" id="SSF54534">
    <property type="entry name" value="FKBP-like"/>
    <property type="match status" value="2"/>
</dbReference>
<feature type="signal peptide" evidence="8">
    <location>
        <begin position="1"/>
        <end position="28"/>
    </location>
</feature>
<reference evidence="11" key="1">
    <citation type="journal article" date="2019" name="Int. J. Syst. Evol. Microbiol.">
        <title>The Global Catalogue of Microorganisms (GCM) 10K type strain sequencing project: providing services to taxonomists for standard genome sequencing and annotation.</title>
        <authorList>
            <consortium name="The Broad Institute Genomics Platform"/>
            <consortium name="The Broad Institute Genome Sequencing Center for Infectious Disease"/>
            <person name="Wu L."/>
            <person name="Ma J."/>
        </authorList>
    </citation>
    <scope>NUCLEOTIDE SEQUENCE [LARGE SCALE GENOMIC DNA]</scope>
    <source>
        <strain evidence="11">JCM 14046</strain>
    </source>
</reference>
<dbReference type="Pfam" id="PF00254">
    <property type="entry name" value="FKBP_C"/>
    <property type="match status" value="1"/>
</dbReference>
<feature type="region of interest" description="Disordered" evidence="7">
    <location>
        <begin position="29"/>
        <end position="55"/>
    </location>
</feature>
<keyword evidence="5 6" id="KW-0413">Isomerase</keyword>
<dbReference type="GO" id="GO:0016853">
    <property type="term" value="F:isomerase activity"/>
    <property type="evidence" value="ECO:0007669"/>
    <property type="project" value="UniProtKB-KW"/>
</dbReference>
<evidence type="ECO:0000256" key="1">
    <source>
        <dbReference type="ARBA" id="ARBA00000971"/>
    </source>
</evidence>
<evidence type="ECO:0000259" key="9">
    <source>
        <dbReference type="PROSITE" id="PS50059"/>
    </source>
</evidence>
<evidence type="ECO:0000313" key="10">
    <source>
        <dbReference type="EMBL" id="GAA1908920.1"/>
    </source>
</evidence>
<dbReference type="RefSeq" id="WP_344003949.1">
    <property type="nucleotide sequence ID" value="NZ_BAAAMY010000002.1"/>
</dbReference>
<evidence type="ECO:0000313" key="11">
    <source>
        <dbReference type="Proteomes" id="UP001501612"/>
    </source>
</evidence>
<comment type="similarity">
    <text evidence="2">Belongs to the FKBP-type PPIase family.</text>
</comment>
<keyword evidence="8" id="KW-0732">Signal</keyword>
<dbReference type="PROSITE" id="PS51257">
    <property type="entry name" value="PROKAR_LIPOPROTEIN"/>
    <property type="match status" value="1"/>
</dbReference>
<proteinExistence type="inferred from homology"/>
<feature type="domain" description="PPIase FKBP-type" evidence="9">
    <location>
        <begin position="49"/>
        <end position="172"/>
    </location>
</feature>
<evidence type="ECO:0000256" key="3">
    <source>
        <dbReference type="ARBA" id="ARBA00013194"/>
    </source>
</evidence>
<protein>
    <recommendedName>
        <fullName evidence="3 6">peptidylprolyl isomerase</fullName>
        <ecNumber evidence="3 6">5.2.1.8</ecNumber>
    </recommendedName>
</protein>
<feature type="chain" id="PRO_5046335247" description="peptidylprolyl isomerase" evidence="8">
    <location>
        <begin position="29"/>
        <end position="377"/>
    </location>
</feature>
<evidence type="ECO:0000256" key="4">
    <source>
        <dbReference type="ARBA" id="ARBA00023110"/>
    </source>
</evidence>
<feature type="compositionally biased region" description="Low complexity" evidence="7">
    <location>
        <begin position="336"/>
        <end position="359"/>
    </location>
</feature>
<keyword evidence="11" id="KW-1185">Reference proteome</keyword>
<name>A0ABP5AAV3_9ACTN</name>
<feature type="region of interest" description="Disordered" evidence="7">
    <location>
        <begin position="335"/>
        <end position="377"/>
    </location>
</feature>
<keyword evidence="4 6" id="KW-0697">Rotamase</keyword>
<sequence>MRRRTRRALAVPAVTVLVLGLAACGEDAEEDAQPTQGGLGSVTVSDNVGQSPEIEWDGRVSVDETETEVLVEGEGQEVPADSGVMAQLVIGNGYTQSTAISTYADPPQSPEIFTPSAELPPGIAAGFEGVTVGSRTVTVAPPADAFGELGNPQLGIGNADSVLFVLDVLGLVKPAIDPGGEEQPPAGLPRIRFDDAGAVTGLNFEGSDEPTDQLRVVTLTEGNGPEVQPDDYVAVTYLGQTRDGEQPFDTNFTAPEPDPANPAAAPAEVGPGVFSLDGVVDGWQQGLEGVRTGSRVMLVIPPDLGYGAQGNEQAGISGDDTLYFVIDVLGTSVIDTEPAAPETPAPSEAPETPAPSDGADQGGNQGQGGGQGGADRR</sequence>
<dbReference type="PANTHER" id="PTHR43811">
    <property type="entry name" value="FKBP-TYPE PEPTIDYL-PROLYL CIS-TRANS ISOMERASE FKPA"/>
    <property type="match status" value="1"/>
</dbReference>
<dbReference type="EMBL" id="BAAAMY010000002">
    <property type="protein sequence ID" value="GAA1908920.1"/>
    <property type="molecule type" value="Genomic_DNA"/>
</dbReference>
<dbReference type="Proteomes" id="UP001501612">
    <property type="component" value="Unassembled WGS sequence"/>
</dbReference>
<gene>
    <name evidence="10" type="ORF">GCM10009737_07530</name>
</gene>
<dbReference type="InterPro" id="IPR001179">
    <property type="entry name" value="PPIase_FKBP_dom"/>
</dbReference>
<feature type="domain" description="PPIase FKBP-type" evidence="9">
    <location>
        <begin position="230"/>
        <end position="332"/>
    </location>
</feature>